<name>A0A147B943_9ACAR</name>
<feature type="non-terminal residue" evidence="1">
    <location>
        <position position="1"/>
    </location>
</feature>
<sequence>ASPPFTIHLVVFILYWLRRNNKRSSFPIFAPEGDLALGAMTRTLVKHFACLERRTVQVQADCALRVASVLNTMEAQGVINVSNGVKLESILSSHCHGFLFLAKSRPSKADFVQFALQHLHEAMCIRMIVDTAALTFRPAKDHEIEFPVAFVHQVTGVPVLIKLRELLPFFRVAFVGKHQIVYVFNVHIVILEHFVQLAYQVIQGCSTRRLQRG</sequence>
<dbReference type="EMBL" id="GEIB01000671">
    <property type="protein sequence ID" value="JAR87291.1"/>
    <property type="molecule type" value="Transcribed_RNA"/>
</dbReference>
<organism evidence="1">
    <name type="scientific">Alectorobius mimon</name>
    <dbReference type="NCBI Taxonomy" id="360319"/>
    <lineage>
        <taxon>Eukaryota</taxon>
        <taxon>Metazoa</taxon>
        <taxon>Ecdysozoa</taxon>
        <taxon>Arthropoda</taxon>
        <taxon>Chelicerata</taxon>
        <taxon>Arachnida</taxon>
        <taxon>Acari</taxon>
        <taxon>Parasitiformes</taxon>
        <taxon>Ixodida</taxon>
        <taxon>Ixodoidea</taxon>
        <taxon>Argasidae</taxon>
        <taxon>Ornithodorinae</taxon>
        <taxon>Alectorobius</taxon>
    </lineage>
</organism>
<dbReference type="AlphaFoldDB" id="A0A147B943"/>
<keyword evidence="1" id="KW-0560">Oxidoreductase</keyword>
<reference evidence="1" key="1">
    <citation type="submission" date="2016-03" db="EMBL/GenBank/DDBJ databases">
        <title>Gut transcriptome analysis on engorged females of Ornithodoros mimon (Acari: Argasidae) and phylogenetic inferences of soft ticks.</title>
        <authorList>
            <person name="Landulfo G.A."/>
            <person name="Giovanni D."/>
            <person name="Carvalho E."/>
            <person name="Junqueira-de-Azevedo I."/>
            <person name="Patane J."/>
            <person name="Mendoca R."/>
            <person name="Barros-Battesti D."/>
        </authorList>
    </citation>
    <scope>NUCLEOTIDE SEQUENCE</scope>
    <source>
        <strain evidence="1">Females</strain>
        <tissue evidence="1">Gut</tissue>
    </source>
</reference>
<keyword evidence="1" id="KW-0223">Dioxygenase</keyword>
<protein>
    <submittedName>
        <fullName evidence="1">Cysteine dioxygenase</fullName>
    </submittedName>
</protein>
<feature type="non-terminal residue" evidence="1">
    <location>
        <position position="213"/>
    </location>
</feature>
<proteinExistence type="predicted"/>
<evidence type="ECO:0000313" key="1">
    <source>
        <dbReference type="EMBL" id="JAR87291.1"/>
    </source>
</evidence>
<dbReference type="GO" id="GO:0051213">
    <property type="term" value="F:dioxygenase activity"/>
    <property type="evidence" value="ECO:0007669"/>
    <property type="project" value="UniProtKB-KW"/>
</dbReference>
<accession>A0A147B943</accession>